<dbReference type="GO" id="GO:0006281">
    <property type="term" value="P:DNA repair"/>
    <property type="evidence" value="ECO:0007669"/>
    <property type="project" value="TreeGrafter"/>
</dbReference>
<reference evidence="1" key="1">
    <citation type="journal article" date="2020" name="mSystems">
        <title>Genome- and Community-Level Interaction Insights into Carbon Utilization and Element Cycling Functions of Hydrothermarchaeota in Hydrothermal Sediment.</title>
        <authorList>
            <person name="Zhou Z."/>
            <person name="Liu Y."/>
            <person name="Xu W."/>
            <person name="Pan J."/>
            <person name="Luo Z.H."/>
            <person name="Li M."/>
        </authorList>
    </citation>
    <scope>NUCLEOTIDE SEQUENCE [LARGE SCALE GENOMIC DNA]</scope>
    <source>
        <strain evidence="1">SpSt-556</strain>
    </source>
</reference>
<gene>
    <name evidence="1" type="ORF">ENT17_08300</name>
</gene>
<comment type="caution">
    <text evidence="1">The sequence shown here is derived from an EMBL/GenBank/DDBJ whole genome shotgun (WGS) entry which is preliminary data.</text>
</comment>
<dbReference type="InterPro" id="IPR041492">
    <property type="entry name" value="HAD_2"/>
</dbReference>
<sequence length="224" mass="24875">MPLDLARIQAICFDVDGTLSDTDDRWVERLAGFLRPLRLPQHRRLARWLIMGTESPANWLYEILDRLHLDDEAARLVDWLFRHQNEGSAPFTLIEGVDNLLARLKEHYPLAVVSARGEKATLSFLDQFNLRGHFRAIATALTCAHTKPLPHPVLWAAGQMGVSPANCLMVGDTVVDIRAGKAAGAQTVGVLCGFGREKELRRAGADLILENTAQLSAVLKQLEH</sequence>
<dbReference type="EMBL" id="DSXR01000083">
    <property type="protein sequence ID" value="HGS87608.1"/>
    <property type="molecule type" value="Genomic_DNA"/>
</dbReference>
<dbReference type="SFLD" id="SFLDG01129">
    <property type="entry name" value="C1.5:_HAD__Beta-PGM__Phosphata"/>
    <property type="match status" value="1"/>
</dbReference>
<dbReference type="SUPFAM" id="SSF56784">
    <property type="entry name" value="HAD-like"/>
    <property type="match status" value="1"/>
</dbReference>
<dbReference type="Pfam" id="PF13419">
    <property type="entry name" value="HAD_2"/>
    <property type="match status" value="1"/>
</dbReference>
<evidence type="ECO:0000313" key="1">
    <source>
        <dbReference type="EMBL" id="HGS87608.1"/>
    </source>
</evidence>
<accession>A0A7C4Q2Y8</accession>
<dbReference type="InterPro" id="IPR050155">
    <property type="entry name" value="HAD-like_hydrolase_sf"/>
</dbReference>
<keyword evidence="1" id="KW-0378">Hydrolase</keyword>
<dbReference type="InterPro" id="IPR006439">
    <property type="entry name" value="HAD-SF_hydro_IA"/>
</dbReference>
<dbReference type="Gene3D" id="1.10.150.240">
    <property type="entry name" value="Putative phosphatase, domain 2"/>
    <property type="match status" value="1"/>
</dbReference>
<dbReference type="PANTHER" id="PTHR43434:SF1">
    <property type="entry name" value="PHOSPHOGLYCOLATE PHOSPHATASE"/>
    <property type="match status" value="1"/>
</dbReference>
<dbReference type="AlphaFoldDB" id="A0A7C4Q2Y8"/>
<dbReference type="NCBIfam" id="TIGR01509">
    <property type="entry name" value="HAD-SF-IA-v3"/>
    <property type="match status" value="1"/>
</dbReference>
<dbReference type="SFLD" id="SFLDS00003">
    <property type="entry name" value="Haloacid_Dehalogenase"/>
    <property type="match status" value="1"/>
</dbReference>
<dbReference type="SFLD" id="SFLDG01135">
    <property type="entry name" value="C1.5.6:_HAD__Beta-PGM__Phospha"/>
    <property type="match status" value="1"/>
</dbReference>
<protein>
    <submittedName>
        <fullName evidence="1">HAD family hydrolase</fullName>
    </submittedName>
</protein>
<name>A0A7C4Q2Y8_9CHLR</name>
<dbReference type="InterPro" id="IPR036412">
    <property type="entry name" value="HAD-like_sf"/>
</dbReference>
<organism evidence="1">
    <name type="scientific">Bellilinea caldifistulae</name>
    <dbReference type="NCBI Taxonomy" id="360411"/>
    <lineage>
        <taxon>Bacteria</taxon>
        <taxon>Bacillati</taxon>
        <taxon>Chloroflexota</taxon>
        <taxon>Anaerolineae</taxon>
        <taxon>Anaerolineales</taxon>
        <taxon>Anaerolineaceae</taxon>
        <taxon>Bellilinea</taxon>
    </lineage>
</organism>
<dbReference type="NCBIfam" id="TIGR01549">
    <property type="entry name" value="HAD-SF-IA-v1"/>
    <property type="match status" value="1"/>
</dbReference>
<dbReference type="PANTHER" id="PTHR43434">
    <property type="entry name" value="PHOSPHOGLYCOLATE PHOSPHATASE"/>
    <property type="match status" value="1"/>
</dbReference>
<dbReference type="Gene3D" id="3.40.50.1000">
    <property type="entry name" value="HAD superfamily/HAD-like"/>
    <property type="match status" value="1"/>
</dbReference>
<dbReference type="InterPro" id="IPR023198">
    <property type="entry name" value="PGP-like_dom2"/>
</dbReference>
<proteinExistence type="predicted"/>
<dbReference type="GO" id="GO:0008967">
    <property type="term" value="F:phosphoglycolate phosphatase activity"/>
    <property type="evidence" value="ECO:0007669"/>
    <property type="project" value="TreeGrafter"/>
</dbReference>
<dbReference type="InterPro" id="IPR023214">
    <property type="entry name" value="HAD_sf"/>
</dbReference>